<dbReference type="EMBL" id="BKCJ011133337">
    <property type="protein sequence ID" value="GFC91724.1"/>
    <property type="molecule type" value="Genomic_DNA"/>
</dbReference>
<reference evidence="1" key="1">
    <citation type="journal article" date="2019" name="Sci. Rep.">
        <title>Draft genome of Tanacetum cinerariifolium, the natural source of mosquito coil.</title>
        <authorList>
            <person name="Yamashiro T."/>
            <person name="Shiraishi A."/>
            <person name="Satake H."/>
            <person name="Nakayama K."/>
        </authorList>
    </citation>
    <scope>NUCLEOTIDE SEQUENCE</scope>
</reference>
<comment type="caution">
    <text evidence="1">The sequence shown here is derived from an EMBL/GenBank/DDBJ whole genome shotgun (WGS) entry which is preliminary data.</text>
</comment>
<proteinExistence type="predicted"/>
<evidence type="ECO:0000313" key="1">
    <source>
        <dbReference type="EMBL" id="GFC91724.1"/>
    </source>
</evidence>
<name>A0A699S2T0_TANCI</name>
<dbReference type="AlphaFoldDB" id="A0A699S2T0"/>
<gene>
    <name evidence="1" type="ORF">Tci_863694</name>
</gene>
<protein>
    <submittedName>
        <fullName evidence="1">Uncharacterized protein</fullName>
    </submittedName>
</protein>
<sequence length="92" mass="9165">MRHPFIVSCLSSLGESLLSVTVADSQSLGVLPSLSAASESGSHATVAVPGVLEVDAISGTASAGSIQVSLILYPTSLIPQCLISASTVSINP</sequence>
<accession>A0A699S2T0</accession>
<organism evidence="1">
    <name type="scientific">Tanacetum cinerariifolium</name>
    <name type="common">Dalmatian daisy</name>
    <name type="synonym">Chrysanthemum cinerariifolium</name>
    <dbReference type="NCBI Taxonomy" id="118510"/>
    <lineage>
        <taxon>Eukaryota</taxon>
        <taxon>Viridiplantae</taxon>
        <taxon>Streptophyta</taxon>
        <taxon>Embryophyta</taxon>
        <taxon>Tracheophyta</taxon>
        <taxon>Spermatophyta</taxon>
        <taxon>Magnoliopsida</taxon>
        <taxon>eudicotyledons</taxon>
        <taxon>Gunneridae</taxon>
        <taxon>Pentapetalae</taxon>
        <taxon>asterids</taxon>
        <taxon>campanulids</taxon>
        <taxon>Asterales</taxon>
        <taxon>Asteraceae</taxon>
        <taxon>Asteroideae</taxon>
        <taxon>Anthemideae</taxon>
        <taxon>Anthemidinae</taxon>
        <taxon>Tanacetum</taxon>
    </lineage>
</organism>